<dbReference type="AlphaFoldDB" id="A0A6J7P9F1"/>
<dbReference type="GO" id="GO:0051537">
    <property type="term" value="F:2 iron, 2 sulfur cluster binding"/>
    <property type="evidence" value="ECO:0007669"/>
    <property type="project" value="UniProtKB-KW"/>
</dbReference>
<keyword evidence="3" id="KW-0479">Metal-binding</keyword>
<dbReference type="InterPro" id="IPR017941">
    <property type="entry name" value="Rieske_2Fe-2S"/>
</dbReference>
<dbReference type="GO" id="GO:0016491">
    <property type="term" value="F:oxidoreductase activity"/>
    <property type="evidence" value="ECO:0007669"/>
    <property type="project" value="UniProtKB-KW"/>
</dbReference>
<dbReference type="EMBL" id="CAFBMT010000017">
    <property type="protein sequence ID" value="CAB4946140.1"/>
    <property type="molecule type" value="Genomic_DNA"/>
</dbReference>
<keyword evidence="2" id="KW-0001">2Fe-2S</keyword>
<keyword evidence="4" id="KW-0560">Oxidoreductase</keyword>
<dbReference type="GO" id="GO:0005506">
    <property type="term" value="F:iron ion binding"/>
    <property type="evidence" value="ECO:0007669"/>
    <property type="project" value="InterPro"/>
</dbReference>
<protein>
    <submittedName>
        <fullName evidence="11">Unannotated protein</fullName>
    </submittedName>
</protein>
<dbReference type="SUPFAM" id="SSF50022">
    <property type="entry name" value="ISP domain"/>
    <property type="match status" value="1"/>
</dbReference>
<dbReference type="InterPro" id="IPR001663">
    <property type="entry name" value="Rng_hydr_dOase-A"/>
</dbReference>
<keyword evidence="5" id="KW-0408">Iron</keyword>
<evidence type="ECO:0000256" key="6">
    <source>
        <dbReference type="ARBA" id="ARBA00023014"/>
    </source>
</evidence>
<proteinExistence type="predicted"/>
<dbReference type="PRINTS" id="PR00090">
    <property type="entry name" value="RNGDIOXGNASE"/>
</dbReference>
<dbReference type="PANTHER" id="PTHR43756">
    <property type="entry name" value="CHOLINE MONOOXYGENASE, CHLOROPLASTIC"/>
    <property type="match status" value="1"/>
</dbReference>
<evidence type="ECO:0000256" key="2">
    <source>
        <dbReference type="ARBA" id="ARBA00022714"/>
    </source>
</evidence>
<reference evidence="11" key="1">
    <citation type="submission" date="2020-05" db="EMBL/GenBank/DDBJ databases">
        <authorList>
            <person name="Chiriac C."/>
            <person name="Salcher M."/>
            <person name="Ghai R."/>
            <person name="Kavagutti S V."/>
        </authorList>
    </citation>
    <scope>NUCLEOTIDE SEQUENCE</scope>
</reference>
<dbReference type="Gene3D" id="2.102.10.10">
    <property type="entry name" value="Rieske [2Fe-2S] iron-sulphur domain"/>
    <property type="match status" value="1"/>
</dbReference>
<dbReference type="InterPro" id="IPR036922">
    <property type="entry name" value="Rieske_2Fe-2S_sf"/>
</dbReference>
<name>A0A6J7P9F1_9ZZZZ</name>
<sequence>MELGETLPARWYNDPDIWQRERWPVFGSNWVHVAYDHQLRNVGDYVTENLAGWPIFIRRIEDGSLRAFYNLCPHRAGPIVFEGEGCSKNVVCKYHGWAFNADGKLLSARDFGADVPPNMDLTGIQVHSFRGMIWVCLNPTIPPLMEWLAEFPTELADVPLETYRFHSKSVRHVACNWKTYGDNFLEGYHLPTTHPAMSRDADALNYRVIYKGDDRWNIHQMPPRDGSTFGTFGYFWPTFAFDIFPQGFAVERWLPRGHTHSDLIFEYFFHDDAEGIEDIVKFSEEVADEDARMCEHVQRNLDAGNYNTGLLSPKWEYSLSVFHTMIREAVGPVT</sequence>
<evidence type="ECO:0000259" key="7">
    <source>
        <dbReference type="PROSITE" id="PS51296"/>
    </source>
</evidence>
<evidence type="ECO:0000256" key="4">
    <source>
        <dbReference type="ARBA" id="ARBA00023002"/>
    </source>
</evidence>
<evidence type="ECO:0000313" key="9">
    <source>
        <dbReference type="EMBL" id="CAB4853357.1"/>
    </source>
</evidence>
<comment type="cofactor">
    <cofactor evidence="1">
        <name>Fe cation</name>
        <dbReference type="ChEBI" id="CHEBI:24875"/>
    </cofactor>
</comment>
<dbReference type="EMBL" id="CAFBOL010000069">
    <property type="protein sequence ID" value="CAB5001638.1"/>
    <property type="molecule type" value="Genomic_DNA"/>
</dbReference>
<gene>
    <name evidence="9" type="ORF">UFOPK3267_02888</name>
    <name evidence="10" type="ORF">UFOPK3651_02526</name>
    <name evidence="11" type="ORF">UFOPK3931_02187</name>
    <name evidence="8" type="ORF">UFOPK4189_02729</name>
</gene>
<organism evidence="11">
    <name type="scientific">freshwater metagenome</name>
    <dbReference type="NCBI Taxonomy" id="449393"/>
    <lineage>
        <taxon>unclassified sequences</taxon>
        <taxon>metagenomes</taxon>
        <taxon>ecological metagenomes</taxon>
    </lineage>
</organism>
<feature type="domain" description="Rieske" evidence="7">
    <location>
        <begin position="30"/>
        <end position="135"/>
    </location>
</feature>
<evidence type="ECO:0000313" key="8">
    <source>
        <dbReference type="EMBL" id="CAB4364971.1"/>
    </source>
</evidence>
<dbReference type="PANTHER" id="PTHR43756:SF5">
    <property type="entry name" value="CHOLINE MONOOXYGENASE, CHLOROPLASTIC"/>
    <property type="match status" value="1"/>
</dbReference>
<evidence type="ECO:0000313" key="11">
    <source>
        <dbReference type="EMBL" id="CAB5001638.1"/>
    </source>
</evidence>
<dbReference type="PROSITE" id="PS51296">
    <property type="entry name" value="RIESKE"/>
    <property type="match status" value="1"/>
</dbReference>
<evidence type="ECO:0000256" key="5">
    <source>
        <dbReference type="ARBA" id="ARBA00023004"/>
    </source>
</evidence>
<accession>A0A6J7P9F1</accession>
<evidence type="ECO:0000256" key="1">
    <source>
        <dbReference type="ARBA" id="ARBA00001962"/>
    </source>
</evidence>
<dbReference type="EMBL" id="CAFBIY010000242">
    <property type="protein sequence ID" value="CAB4853357.1"/>
    <property type="molecule type" value="Genomic_DNA"/>
</dbReference>
<dbReference type="Gene3D" id="3.90.380.10">
    <property type="entry name" value="Naphthalene 1,2-dioxygenase Alpha Subunit, Chain A, domain 1"/>
    <property type="match status" value="2"/>
</dbReference>
<dbReference type="InterPro" id="IPR015879">
    <property type="entry name" value="Ring_hydroxy_dOase_asu_C_dom"/>
</dbReference>
<evidence type="ECO:0000256" key="3">
    <source>
        <dbReference type="ARBA" id="ARBA00022723"/>
    </source>
</evidence>
<dbReference type="SUPFAM" id="SSF55961">
    <property type="entry name" value="Bet v1-like"/>
    <property type="match status" value="1"/>
</dbReference>
<evidence type="ECO:0000313" key="10">
    <source>
        <dbReference type="EMBL" id="CAB4946140.1"/>
    </source>
</evidence>
<dbReference type="CDD" id="cd03469">
    <property type="entry name" value="Rieske_RO_Alpha_N"/>
    <property type="match status" value="1"/>
</dbReference>
<dbReference type="EMBL" id="CAESGF010000021">
    <property type="protein sequence ID" value="CAB4364971.1"/>
    <property type="molecule type" value="Genomic_DNA"/>
</dbReference>
<dbReference type="Pfam" id="PF00848">
    <property type="entry name" value="Ring_hydroxyl_A"/>
    <property type="match status" value="1"/>
</dbReference>
<keyword evidence="6" id="KW-0411">Iron-sulfur</keyword>
<dbReference type="Pfam" id="PF00355">
    <property type="entry name" value="Rieske"/>
    <property type="match status" value="1"/>
</dbReference>